<dbReference type="InterPro" id="IPR044068">
    <property type="entry name" value="CB"/>
</dbReference>
<evidence type="ECO:0000256" key="2">
    <source>
        <dbReference type="ARBA" id="ARBA00023125"/>
    </source>
</evidence>
<evidence type="ECO:0000313" key="6">
    <source>
        <dbReference type="Proteomes" id="UP001155027"/>
    </source>
</evidence>
<dbReference type="InterPro" id="IPR010998">
    <property type="entry name" value="Integrase_recombinase_N"/>
</dbReference>
<evidence type="ECO:0000259" key="4">
    <source>
        <dbReference type="PROSITE" id="PS51900"/>
    </source>
</evidence>
<keyword evidence="1" id="KW-0229">DNA integration</keyword>
<organism evidence="5 6">
    <name type="scientific">Salinibacter ruber</name>
    <dbReference type="NCBI Taxonomy" id="146919"/>
    <lineage>
        <taxon>Bacteria</taxon>
        <taxon>Pseudomonadati</taxon>
        <taxon>Rhodothermota</taxon>
        <taxon>Rhodothermia</taxon>
        <taxon>Rhodothermales</taxon>
        <taxon>Salinibacteraceae</taxon>
        <taxon>Salinibacter</taxon>
    </lineage>
</organism>
<name>A0A9X2PWU4_9BACT</name>
<dbReference type="Gene3D" id="1.10.150.130">
    <property type="match status" value="1"/>
</dbReference>
<accession>A0A9X2PWU4</accession>
<dbReference type="Pfam" id="PF13495">
    <property type="entry name" value="Phage_int_SAM_4"/>
    <property type="match status" value="1"/>
</dbReference>
<keyword evidence="2 3" id="KW-0238">DNA-binding</keyword>
<evidence type="ECO:0000256" key="3">
    <source>
        <dbReference type="PROSITE-ProRule" id="PRU01248"/>
    </source>
</evidence>
<dbReference type="AlphaFoldDB" id="A0A9X2PWU4"/>
<comment type="caution">
    <text evidence="5">The sequence shown here is derived from an EMBL/GenBank/DDBJ whole genome shotgun (WGS) entry which is preliminary data.</text>
</comment>
<dbReference type="Proteomes" id="UP001155027">
    <property type="component" value="Unassembled WGS sequence"/>
</dbReference>
<sequence length="85" mass="9946">MPDAPDQSPKLLDQVRQTCRRRQYSYHREKAYVRWAERFACFHDTTHPRCLNEDDIRAFLGHLASERNVAASTQNQALNALTEQT</sequence>
<dbReference type="InterPro" id="IPR004107">
    <property type="entry name" value="Integrase_SAM-like_N"/>
</dbReference>
<proteinExistence type="predicted"/>
<dbReference type="EMBL" id="JANUAU010000007">
    <property type="protein sequence ID" value="MCS3678335.1"/>
    <property type="molecule type" value="Genomic_DNA"/>
</dbReference>
<dbReference type="GO" id="GO:0015074">
    <property type="term" value="P:DNA integration"/>
    <property type="evidence" value="ECO:0007669"/>
    <property type="project" value="UniProtKB-KW"/>
</dbReference>
<gene>
    <name evidence="5" type="ORF">GGP71_002266</name>
</gene>
<feature type="domain" description="Core-binding (CB)" evidence="4">
    <location>
        <begin position="6"/>
        <end position="85"/>
    </location>
</feature>
<evidence type="ECO:0000256" key="1">
    <source>
        <dbReference type="ARBA" id="ARBA00022908"/>
    </source>
</evidence>
<reference evidence="5" key="1">
    <citation type="submission" date="2022-08" db="EMBL/GenBank/DDBJ databases">
        <title>Genomic Encyclopedia of Type Strains, Phase V (KMG-V): Genome sequencing to study the core and pangenomes of soil and plant-associated prokaryotes.</title>
        <authorList>
            <person name="Whitman W."/>
        </authorList>
    </citation>
    <scope>NUCLEOTIDE SEQUENCE</scope>
    <source>
        <strain evidence="5">0</strain>
    </source>
</reference>
<dbReference type="PROSITE" id="PS51900">
    <property type="entry name" value="CB"/>
    <property type="match status" value="1"/>
</dbReference>
<protein>
    <recommendedName>
        <fullName evidence="4">Core-binding (CB) domain-containing protein</fullName>
    </recommendedName>
</protein>
<evidence type="ECO:0000313" key="5">
    <source>
        <dbReference type="EMBL" id="MCS3678335.1"/>
    </source>
</evidence>
<dbReference type="GO" id="GO:0003677">
    <property type="term" value="F:DNA binding"/>
    <property type="evidence" value="ECO:0007669"/>
    <property type="project" value="UniProtKB-UniRule"/>
</dbReference>
<dbReference type="RefSeq" id="WP_423824611.1">
    <property type="nucleotide sequence ID" value="NZ_JANUAU010000007.1"/>
</dbReference>